<dbReference type="RefSeq" id="WP_167637399.1">
    <property type="nucleotide sequence ID" value="NZ_JAATOP010000003.1"/>
</dbReference>
<dbReference type="Pfam" id="PF02913">
    <property type="entry name" value="FAD-oxidase_C"/>
    <property type="match status" value="1"/>
</dbReference>
<dbReference type="EMBL" id="JAATOP010000003">
    <property type="protein sequence ID" value="NIY72008.1"/>
    <property type="molecule type" value="Genomic_DNA"/>
</dbReference>
<dbReference type="InterPro" id="IPR006094">
    <property type="entry name" value="Oxid_FAD_bind_N"/>
</dbReference>
<dbReference type="Pfam" id="PF01565">
    <property type="entry name" value="FAD_binding_4"/>
    <property type="match status" value="1"/>
</dbReference>
<keyword evidence="2" id="KW-0285">Flavoprotein</keyword>
<dbReference type="InterPro" id="IPR016167">
    <property type="entry name" value="FAD-bd_PCMH_sub1"/>
</dbReference>
<dbReference type="Gene3D" id="3.30.465.10">
    <property type="match status" value="1"/>
</dbReference>
<dbReference type="PANTHER" id="PTHR43716">
    <property type="entry name" value="D-2-HYDROXYGLUTARATE DEHYDROGENASE, MITOCHONDRIAL"/>
    <property type="match status" value="1"/>
</dbReference>
<dbReference type="InterPro" id="IPR016164">
    <property type="entry name" value="FAD-linked_Oxase-like_C"/>
</dbReference>
<evidence type="ECO:0000256" key="3">
    <source>
        <dbReference type="ARBA" id="ARBA00022827"/>
    </source>
</evidence>
<dbReference type="Proteomes" id="UP000709466">
    <property type="component" value="Unassembled WGS sequence"/>
</dbReference>
<dbReference type="InterPro" id="IPR051264">
    <property type="entry name" value="FAD-oxidored/transferase_4"/>
</dbReference>
<gene>
    <name evidence="5" type="ORF">HCZ30_06100</name>
</gene>
<dbReference type="SUPFAM" id="SSF56176">
    <property type="entry name" value="FAD-binding/transporter-associated domain-like"/>
    <property type="match status" value="1"/>
</dbReference>
<evidence type="ECO:0000256" key="1">
    <source>
        <dbReference type="ARBA" id="ARBA00008000"/>
    </source>
</evidence>
<dbReference type="InterPro" id="IPR016166">
    <property type="entry name" value="FAD-bd_PCMH"/>
</dbReference>
<evidence type="ECO:0000256" key="2">
    <source>
        <dbReference type="ARBA" id="ARBA00022630"/>
    </source>
</evidence>
<name>A0ABX0VVA8_9RHOB</name>
<dbReference type="InterPro" id="IPR036318">
    <property type="entry name" value="FAD-bd_PCMH-like_sf"/>
</dbReference>
<dbReference type="Gene3D" id="3.30.43.10">
    <property type="entry name" value="Uridine Diphospho-n-acetylenolpyruvylglucosamine Reductase, domain 2"/>
    <property type="match status" value="1"/>
</dbReference>
<dbReference type="PROSITE" id="PS51387">
    <property type="entry name" value="FAD_PCMH"/>
    <property type="match status" value="1"/>
</dbReference>
<dbReference type="PANTHER" id="PTHR43716:SF2">
    <property type="entry name" value="BLL6224 PROTEIN"/>
    <property type="match status" value="1"/>
</dbReference>
<reference evidence="5 6" key="1">
    <citation type="submission" date="2020-03" db="EMBL/GenBank/DDBJ databases">
        <title>Bacterial isolates of synthetic phycosphere.</title>
        <authorList>
            <person name="Fu H."/>
            <person name="Moran M.A."/>
        </authorList>
    </citation>
    <scope>NUCLEOTIDE SEQUENCE [LARGE SCALE GENOMIC DNA]</scope>
    <source>
        <strain evidence="5 6">HF1</strain>
    </source>
</reference>
<proteinExistence type="inferred from homology"/>
<comment type="similarity">
    <text evidence="1">Belongs to the FAD-binding oxidoreductase/transferase type 4 family.</text>
</comment>
<dbReference type="Gene3D" id="3.30.70.2740">
    <property type="match status" value="1"/>
</dbReference>
<evidence type="ECO:0000259" key="4">
    <source>
        <dbReference type="PROSITE" id="PS51387"/>
    </source>
</evidence>
<dbReference type="InterPro" id="IPR016171">
    <property type="entry name" value="Vanillyl_alc_oxidase_C-sub2"/>
</dbReference>
<evidence type="ECO:0000313" key="6">
    <source>
        <dbReference type="Proteomes" id="UP000709466"/>
    </source>
</evidence>
<dbReference type="Gene3D" id="1.10.45.10">
    <property type="entry name" value="Vanillyl-alcohol Oxidase, Chain A, domain 4"/>
    <property type="match status" value="1"/>
</dbReference>
<evidence type="ECO:0000313" key="5">
    <source>
        <dbReference type="EMBL" id="NIY72008.1"/>
    </source>
</evidence>
<organism evidence="5 6">
    <name type="scientific">Marivivens donghaensis</name>
    <dbReference type="NCBI Taxonomy" id="1699413"/>
    <lineage>
        <taxon>Bacteria</taxon>
        <taxon>Pseudomonadati</taxon>
        <taxon>Pseudomonadota</taxon>
        <taxon>Alphaproteobacteria</taxon>
        <taxon>Rhodobacterales</taxon>
        <taxon>Paracoccaceae</taxon>
        <taxon>Marivivens group</taxon>
        <taxon>Marivivens</taxon>
    </lineage>
</organism>
<comment type="caution">
    <text evidence="5">The sequence shown here is derived from an EMBL/GenBank/DDBJ whole genome shotgun (WGS) entry which is preliminary data.</text>
</comment>
<keyword evidence="3" id="KW-0274">FAD</keyword>
<keyword evidence="6" id="KW-1185">Reference proteome</keyword>
<feature type="domain" description="FAD-binding PCMH-type" evidence="4">
    <location>
        <begin position="30"/>
        <end position="217"/>
    </location>
</feature>
<dbReference type="Gene3D" id="3.30.70.2190">
    <property type="match status" value="1"/>
</dbReference>
<accession>A0ABX0VVA8</accession>
<sequence length="470" mass="49587">MLNDATPEFIAGLVEALGQDLVIADSEKYLKEPRGRWTGRGTVLAPRNTEAVAAIVKACSEAGVGIVPYGGGTGVVGGQVSGEGAVPVVLSLERMNSIREVFPTENVLVCDAGCILADVQAAAADVGRLFPLSLASEGTARIGGLLGTNAGGLNVLRYGNARAQVLGLEVVTAAGEIWNGLTRLRKDNTGYDLRDLLIGAEGTLGIITAAALKLVPQPVSNGTAVMVVPSPKAALDLLALAQARIGEGISGFELMNRQGLRFMEETGVEFAKPFEELPEWSVLIDLGLAEGQSPQDALEGLFVAAMEQGLVSDGAVAQSEAQRAAFWSIRENIPEGNRRIGSISSHDISIPLSLIPDYIAEAPGVLAKVGDFSINCFGHLGDGNLHYNVFPAEGRTRDEYDHLKTAVKDTIHDLVAKYEGSFSAEHGVGRFKVADLEKYADPQKLAMMRAIKQALDPKGIMNPGAVLRPL</sequence>
<dbReference type="SUPFAM" id="SSF55103">
    <property type="entry name" value="FAD-linked oxidases, C-terminal domain"/>
    <property type="match status" value="1"/>
</dbReference>
<dbReference type="InterPro" id="IPR016169">
    <property type="entry name" value="FAD-bd_PCMH_sub2"/>
</dbReference>
<dbReference type="InterPro" id="IPR004113">
    <property type="entry name" value="FAD-bd_oxidored_4_C"/>
</dbReference>
<protein>
    <submittedName>
        <fullName evidence="5">FAD-binding oxidoreductase</fullName>
    </submittedName>
</protein>